<dbReference type="PANTHER" id="PTHR11101">
    <property type="entry name" value="PHOSPHATE TRANSPORTER"/>
    <property type="match status" value="1"/>
</dbReference>
<gene>
    <name evidence="12" type="ORF">J2I47_26090</name>
</gene>
<dbReference type="GO" id="GO:0005886">
    <property type="term" value="C:plasma membrane"/>
    <property type="evidence" value="ECO:0007669"/>
    <property type="project" value="UniProtKB-SubCell"/>
</dbReference>
<feature type="transmembrane region" description="Helical" evidence="11">
    <location>
        <begin position="90"/>
        <end position="110"/>
    </location>
</feature>
<evidence type="ECO:0000256" key="4">
    <source>
        <dbReference type="ARBA" id="ARBA00022475"/>
    </source>
</evidence>
<keyword evidence="13" id="KW-1185">Reference proteome</keyword>
<comment type="similarity">
    <text evidence="2">Belongs to the inorganic phosphate transporter (PiT) (TC 2.A.20) family. Pit subfamily.</text>
</comment>
<sequence>MFGLETGVFVLLAICLLAACAFEFINGFHDTANAVATVIYTNSLQPTQAVIWSGIWNFIGVVTGGVGVGMSIVNLLPVELLIDQNIYHSIAMVLALLLSAIIWNFGTWYFGLPASSSHTLIGAILGVGLGYALLPDNTTGVAAVNWGEAEKVFLALFLSPLIGFGLAVVLMFVLRRSLNKDMRKQLFDEPHPGQAPPLWVRGLLITTCTLVSFFHGRNDGQKGIGLIMLILIGILPAYFAINTRLDIKNLQPDLTTVQQKVAMIDTKLLSKTDLDRIQKINASIASLQPAVTTGNYPKGGGMDIRKALLTISSNTKQLIGSEDVKLSESDKSALRKAATIEEEGLRKYTDHAPFWAILMISLSLGFGTMIGWKRIVVTVGEKIGKSHLTYAQGASAELVAATTIGLASGLIPGFKAPVSTTHALSSGIAGAMVASKGIKNLQAKTVQSIALAWVLTLPVAILLSASLFLIFRLILG</sequence>
<keyword evidence="7" id="KW-0769">Symport</keyword>
<dbReference type="Proteomes" id="UP000664034">
    <property type="component" value="Unassembled WGS sequence"/>
</dbReference>
<comment type="subcellular location">
    <subcellularLocation>
        <location evidence="1">Cell membrane</location>
        <topology evidence="1">Multi-pass membrane protein</topology>
    </subcellularLocation>
    <subcellularLocation>
        <location evidence="11">Membrane</location>
        <topology evidence="11">Multi-pass membrane protein</topology>
    </subcellularLocation>
</comment>
<evidence type="ECO:0000256" key="2">
    <source>
        <dbReference type="ARBA" id="ARBA00005342"/>
    </source>
</evidence>
<dbReference type="RefSeq" id="WP_207367572.1">
    <property type="nucleotide sequence ID" value="NZ_JAFMYV010000022.1"/>
</dbReference>
<dbReference type="InterPro" id="IPR001204">
    <property type="entry name" value="Phos_transporter"/>
</dbReference>
<keyword evidence="4" id="KW-1003">Cell membrane</keyword>
<name>A0A939K7K2_9BACT</name>
<evidence type="ECO:0000256" key="8">
    <source>
        <dbReference type="ARBA" id="ARBA00022989"/>
    </source>
</evidence>
<organism evidence="12 13">
    <name type="scientific">Fibrella rubiginis</name>
    <dbReference type="NCBI Taxonomy" id="2817060"/>
    <lineage>
        <taxon>Bacteria</taxon>
        <taxon>Pseudomonadati</taxon>
        <taxon>Bacteroidota</taxon>
        <taxon>Cytophagia</taxon>
        <taxon>Cytophagales</taxon>
        <taxon>Spirosomataceae</taxon>
        <taxon>Fibrella</taxon>
    </lineage>
</organism>
<evidence type="ECO:0000256" key="7">
    <source>
        <dbReference type="ARBA" id="ARBA00022847"/>
    </source>
</evidence>
<feature type="transmembrane region" description="Helical" evidence="11">
    <location>
        <begin position="154"/>
        <end position="178"/>
    </location>
</feature>
<evidence type="ECO:0000256" key="9">
    <source>
        <dbReference type="ARBA" id="ARBA00023136"/>
    </source>
</evidence>
<comment type="catalytic activity">
    <reaction evidence="10">
        <text>phosphate(in) + H(+)(in) = phosphate(out) + H(+)(out)</text>
        <dbReference type="Rhea" id="RHEA:29939"/>
        <dbReference type="ChEBI" id="CHEBI:15378"/>
        <dbReference type="ChEBI" id="CHEBI:43474"/>
    </reaction>
</comment>
<comment type="caution">
    <text evidence="12">The sequence shown here is derived from an EMBL/GenBank/DDBJ whole genome shotgun (WGS) entry which is preliminary data.</text>
</comment>
<dbReference type="GO" id="GO:0005315">
    <property type="term" value="F:phosphate transmembrane transporter activity"/>
    <property type="evidence" value="ECO:0007669"/>
    <property type="project" value="InterPro"/>
</dbReference>
<keyword evidence="6 11" id="KW-0812">Transmembrane</keyword>
<reference evidence="12" key="1">
    <citation type="submission" date="2021-03" db="EMBL/GenBank/DDBJ databases">
        <title>Fibrella sp. HMF5335 genome sequencing and assembly.</title>
        <authorList>
            <person name="Kang H."/>
            <person name="Kim H."/>
            <person name="Bae S."/>
            <person name="Joh K."/>
        </authorList>
    </citation>
    <scope>NUCLEOTIDE SEQUENCE</scope>
    <source>
        <strain evidence="12">HMF5335</strain>
    </source>
</reference>
<accession>A0A939K7K2</accession>
<dbReference type="PANTHER" id="PTHR11101:SF65">
    <property type="entry name" value="LOW-AFFINITY INORGANIC PHOSPHATE TRANSPORTER PITA-RELATED"/>
    <property type="match status" value="1"/>
</dbReference>
<evidence type="ECO:0000256" key="11">
    <source>
        <dbReference type="RuleBase" id="RU363058"/>
    </source>
</evidence>
<dbReference type="EMBL" id="JAFMYV010000022">
    <property type="protein sequence ID" value="MBO0940043.1"/>
    <property type="molecule type" value="Genomic_DNA"/>
</dbReference>
<dbReference type="GO" id="GO:0015293">
    <property type="term" value="F:symporter activity"/>
    <property type="evidence" value="ECO:0007669"/>
    <property type="project" value="UniProtKB-KW"/>
</dbReference>
<dbReference type="GO" id="GO:0035435">
    <property type="term" value="P:phosphate ion transmembrane transport"/>
    <property type="evidence" value="ECO:0007669"/>
    <property type="project" value="TreeGrafter"/>
</dbReference>
<evidence type="ECO:0000256" key="10">
    <source>
        <dbReference type="ARBA" id="ARBA00047348"/>
    </source>
</evidence>
<dbReference type="AlphaFoldDB" id="A0A939K7K2"/>
<keyword evidence="5 11" id="KW-0592">Phosphate transport</keyword>
<feature type="transmembrane region" description="Helical" evidence="11">
    <location>
        <begin position="352"/>
        <end position="372"/>
    </location>
</feature>
<keyword evidence="9 11" id="KW-0472">Membrane</keyword>
<dbReference type="Pfam" id="PF01384">
    <property type="entry name" value="PHO4"/>
    <property type="match status" value="1"/>
</dbReference>
<feature type="transmembrane region" description="Helical" evidence="11">
    <location>
        <begin position="116"/>
        <end position="134"/>
    </location>
</feature>
<keyword evidence="8 11" id="KW-1133">Transmembrane helix</keyword>
<proteinExistence type="inferred from homology"/>
<feature type="transmembrane region" description="Helical" evidence="11">
    <location>
        <begin position="55"/>
        <end position="78"/>
    </location>
</feature>
<evidence type="ECO:0000256" key="6">
    <source>
        <dbReference type="ARBA" id="ARBA00022692"/>
    </source>
</evidence>
<evidence type="ECO:0000313" key="13">
    <source>
        <dbReference type="Proteomes" id="UP000664034"/>
    </source>
</evidence>
<feature type="transmembrane region" description="Helical" evidence="11">
    <location>
        <begin position="223"/>
        <end position="241"/>
    </location>
</feature>
<evidence type="ECO:0000256" key="1">
    <source>
        <dbReference type="ARBA" id="ARBA00004651"/>
    </source>
</evidence>
<evidence type="ECO:0000256" key="5">
    <source>
        <dbReference type="ARBA" id="ARBA00022592"/>
    </source>
</evidence>
<evidence type="ECO:0000313" key="12">
    <source>
        <dbReference type="EMBL" id="MBO0940043.1"/>
    </source>
</evidence>
<keyword evidence="3 11" id="KW-0813">Transport</keyword>
<protein>
    <recommendedName>
        <fullName evidence="11">Phosphate transporter</fullName>
    </recommendedName>
</protein>
<evidence type="ECO:0000256" key="3">
    <source>
        <dbReference type="ARBA" id="ARBA00022448"/>
    </source>
</evidence>
<feature type="transmembrane region" description="Helical" evidence="11">
    <location>
        <begin position="450"/>
        <end position="475"/>
    </location>
</feature>